<dbReference type="InterPro" id="IPR050490">
    <property type="entry name" value="Bact_solute-bd_prot1"/>
</dbReference>
<dbReference type="PANTHER" id="PTHR43649">
    <property type="entry name" value="ARABINOSE-BINDING PROTEIN-RELATED"/>
    <property type="match status" value="1"/>
</dbReference>
<dbReference type="Gene3D" id="3.40.190.10">
    <property type="entry name" value="Periplasmic binding protein-like II"/>
    <property type="match status" value="2"/>
</dbReference>
<accession>A0A9D5M3F1</accession>
<dbReference type="EMBL" id="JADCKB010000023">
    <property type="protein sequence ID" value="MBE5040808.1"/>
    <property type="molecule type" value="Genomic_DNA"/>
</dbReference>
<evidence type="ECO:0000256" key="3">
    <source>
        <dbReference type="ARBA" id="ARBA00023136"/>
    </source>
</evidence>
<dbReference type="RefSeq" id="WP_226393362.1">
    <property type="nucleotide sequence ID" value="NZ_JADCKB010000023.1"/>
</dbReference>
<dbReference type="AlphaFoldDB" id="A0A9D5M3F1"/>
<keyword evidence="5" id="KW-0449">Lipoprotein</keyword>
<feature type="chain" id="PRO_5039381651" evidence="6">
    <location>
        <begin position="30"/>
        <end position="522"/>
    </location>
</feature>
<keyword evidence="2 6" id="KW-0732">Signal</keyword>
<comment type="caution">
    <text evidence="7">The sequence shown here is derived from an EMBL/GenBank/DDBJ whole genome shotgun (WGS) entry which is preliminary data.</text>
</comment>
<protein>
    <submittedName>
        <fullName evidence="7">Extracellular solute-binding protein</fullName>
    </submittedName>
</protein>
<gene>
    <name evidence="7" type="ORF">INF28_10090</name>
</gene>
<evidence type="ECO:0000256" key="5">
    <source>
        <dbReference type="ARBA" id="ARBA00023288"/>
    </source>
</evidence>
<reference evidence="7" key="1">
    <citation type="submission" date="2020-10" db="EMBL/GenBank/DDBJ databases">
        <title>ChiBAC.</title>
        <authorList>
            <person name="Zenner C."/>
            <person name="Hitch T.C.A."/>
            <person name="Clavel T."/>
        </authorList>
    </citation>
    <scope>NUCLEOTIDE SEQUENCE</scope>
    <source>
        <strain evidence="7">DSM 107454</strain>
    </source>
</reference>
<dbReference type="PROSITE" id="PS51257">
    <property type="entry name" value="PROKAR_LIPOPROTEIN"/>
    <property type="match status" value="1"/>
</dbReference>
<keyword evidence="4" id="KW-0564">Palmitate</keyword>
<evidence type="ECO:0000256" key="1">
    <source>
        <dbReference type="ARBA" id="ARBA00022475"/>
    </source>
</evidence>
<dbReference type="Proteomes" id="UP000806542">
    <property type="component" value="Unassembled WGS sequence"/>
</dbReference>
<dbReference type="PANTHER" id="PTHR43649:SF33">
    <property type="entry name" value="POLYGALACTURONAN_RHAMNOGALACTURONAN-BINDING PROTEIN YTCQ"/>
    <property type="match status" value="1"/>
</dbReference>
<evidence type="ECO:0000313" key="7">
    <source>
        <dbReference type="EMBL" id="MBE5040808.1"/>
    </source>
</evidence>
<proteinExistence type="predicted"/>
<name>A0A9D5M3F1_9FIRM</name>
<dbReference type="Pfam" id="PF01547">
    <property type="entry name" value="SBP_bac_1"/>
    <property type="match status" value="1"/>
</dbReference>
<evidence type="ECO:0000256" key="6">
    <source>
        <dbReference type="SAM" id="SignalP"/>
    </source>
</evidence>
<keyword evidence="1" id="KW-1003">Cell membrane</keyword>
<dbReference type="InterPro" id="IPR006059">
    <property type="entry name" value="SBP"/>
</dbReference>
<sequence>MKLKNKKIMTLFALTVLIAAFGLTGCDTADEAANTDGERKLTYWTSLTSTASSLVTNLGDTPMMQKAQEMTGIDVEFIHPPQGQVNEKFNILIASGEYPDIIQYRWTSYPGGPQKAINEKIIVDLNTLKEDAPNFFSYLEKHDEVRKLSLTDSGALFSFPFIRGDESLLYSSGLIIRQDWLDELGLAMPETIEEWETVLTAFRDKKNCKAPLSMNIGHFGQVHAFAGAYGVGIGYYLDNGQVKYGMAEDGYKDFLTLLNKWYDEGLLDQDFSTLDSTTMDANILNGNAGVVQGSIGNGIGRYMNAAPDDTYQLAGAPYPVRNKGEVCEFGAMNTIIPLMNNAFAAISADSKNQQLAAQFLDFGYSQEGQMLYNFGIEGESYEMIDGYPTYTDLITNNPEGLSMSSALSMYTYAYDAGPTIQDKRYMEQYASLPEQKEAWATWSTSNMANHLLPYLYVKDDEVNELANLSNSVETYANEMTTKLIMGIEPLENYDSIVEELNNRGLGRILEMKQAAYERYLNK</sequence>
<organism evidence="7 8">
    <name type="scientific">Ructibacterium gallinarum</name>
    <dbReference type="NCBI Taxonomy" id="2779355"/>
    <lineage>
        <taxon>Bacteria</taxon>
        <taxon>Bacillati</taxon>
        <taxon>Bacillota</taxon>
        <taxon>Clostridia</taxon>
        <taxon>Eubacteriales</taxon>
        <taxon>Oscillospiraceae</taxon>
        <taxon>Ructibacterium</taxon>
    </lineage>
</organism>
<keyword evidence="8" id="KW-1185">Reference proteome</keyword>
<evidence type="ECO:0000313" key="8">
    <source>
        <dbReference type="Proteomes" id="UP000806542"/>
    </source>
</evidence>
<feature type="signal peptide" evidence="6">
    <location>
        <begin position="1"/>
        <end position="29"/>
    </location>
</feature>
<evidence type="ECO:0000256" key="4">
    <source>
        <dbReference type="ARBA" id="ARBA00023139"/>
    </source>
</evidence>
<keyword evidence="3" id="KW-0472">Membrane</keyword>
<dbReference type="SUPFAM" id="SSF53850">
    <property type="entry name" value="Periplasmic binding protein-like II"/>
    <property type="match status" value="1"/>
</dbReference>
<evidence type="ECO:0000256" key="2">
    <source>
        <dbReference type="ARBA" id="ARBA00022729"/>
    </source>
</evidence>